<proteinExistence type="predicted"/>
<dbReference type="OrthoDB" id="2123952at2759"/>
<evidence type="ECO:0000313" key="3">
    <source>
        <dbReference type="Proteomes" id="UP000664859"/>
    </source>
</evidence>
<evidence type="ECO:0000313" key="2">
    <source>
        <dbReference type="EMBL" id="KAG5178346.1"/>
    </source>
</evidence>
<dbReference type="Proteomes" id="UP000664859">
    <property type="component" value="Unassembled WGS sequence"/>
</dbReference>
<keyword evidence="3" id="KW-1185">Reference proteome</keyword>
<protein>
    <submittedName>
        <fullName evidence="2">Uncharacterized protein</fullName>
    </submittedName>
</protein>
<evidence type="ECO:0000256" key="1">
    <source>
        <dbReference type="SAM" id="MobiDB-lite"/>
    </source>
</evidence>
<feature type="compositionally biased region" description="Polar residues" evidence="1">
    <location>
        <begin position="225"/>
        <end position="243"/>
    </location>
</feature>
<dbReference type="AlphaFoldDB" id="A0A836CBP3"/>
<dbReference type="EMBL" id="JAFCMP010000516">
    <property type="protein sequence ID" value="KAG5178346.1"/>
    <property type="molecule type" value="Genomic_DNA"/>
</dbReference>
<reference evidence="2" key="1">
    <citation type="submission" date="2021-02" db="EMBL/GenBank/DDBJ databases">
        <title>First Annotated Genome of the Yellow-green Alga Tribonema minus.</title>
        <authorList>
            <person name="Mahan K.M."/>
        </authorList>
    </citation>
    <scope>NUCLEOTIDE SEQUENCE</scope>
    <source>
        <strain evidence="2">UTEX B ZZ1240</strain>
    </source>
</reference>
<name>A0A836CBP3_9STRA</name>
<organism evidence="2 3">
    <name type="scientific">Tribonema minus</name>
    <dbReference type="NCBI Taxonomy" id="303371"/>
    <lineage>
        <taxon>Eukaryota</taxon>
        <taxon>Sar</taxon>
        <taxon>Stramenopiles</taxon>
        <taxon>Ochrophyta</taxon>
        <taxon>PX clade</taxon>
        <taxon>Xanthophyceae</taxon>
        <taxon>Tribonematales</taxon>
        <taxon>Tribonemataceae</taxon>
        <taxon>Tribonema</taxon>
    </lineage>
</organism>
<gene>
    <name evidence="2" type="ORF">JKP88DRAFT_264725</name>
</gene>
<sequence>MITIRKLDDLRQQHQSLDDEFTWERVRRQVTDMSLTKEPESAASVPPEAKPRCVLVTVPRFVDKQQRVMQLLAGMAAPHQQVISCERVLVDDGGPADALGTWRVKVASGMLGRRLQEHTRIVKRHLQPDVAGGSLFLSDKRDGMLLATDAELQRAALSGADLLFARQESLNVFSGGSNSSSGSSEDSSIIFEVPFSMTAAPEPEPAREQQRTSPPPDDGQLTPAAANSTEGHSRKCSSQQSGDESAGLPVVPAAPKSTAMVVTTADREPLHGGLVHPLARPFTASPALGLVGHVENIFIAAYIRDLNNFIPMTSEGAVMSGMLETGKSLVPANAAPAASKRRSAKLAVFWGVVALGSRILGAPRADVERYRAQVTAALRDCFDEDDPMVVQAYLLLGSLETMLGNCPKARRYMHFAKTVHASLRAKSVQEQHQAQLEGLETLLQVFGARMCECDAVDEGPCTASGANTAVAAAACSEMLQSIFMARTGQAVKPMDALRLTLGMPNITRKVLDPESPCPIVLAHLHHLENACDGVGVIINTSSVLTDCVAIVAPQMIWHGITLSMSGRIQMIWHGITLSMSGRIQAGLKEVAAGMELAMSRPGLMTFPLWWHCMHCAAITLQHHGLRADYDRFKAVFDNHCYPGTQLPPFDAFNLDHVCGADNLCRQYQAWLLRRMPRDDQGVVHGINAECTGEPALAEEFELEDVDMSDLMLPQVPGVPVEGVDIDLAAQVDMNEFPVSDIEEEGEEDAAATQALLELIGMQEAELDAMMF</sequence>
<feature type="region of interest" description="Disordered" evidence="1">
    <location>
        <begin position="200"/>
        <end position="252"/>
    </location>
</feature>
<accession>A0A836CBP3</accession>
<comment type="caution">
    <text evidence="2">The sequence shown here is derived from an EMBL/GenBank/DDBJ whole genome shotgun (WGS) entry which is preliminary data.</text>
</comment>